<feature type="non-terminal residue" evidence="2">
    <location>
        <position position="336"/>
    </location>
</feature>
<keyword evidence="3" id="KW-1185">Reference proteome</keyword>
<dbReference type="OrthoDB" id="6253237at2759"/>
<gene>
    <name evidence="2" type="ORF">DILT_LOCUS16463</name>
</gene>
<sequence>MSETGVGLVSIAVTVLPLVVIILFVVCSYLHDSLHGTGLSGSKVEVVEQLLFGGSDYLRNVVVLAITISQIFSPNLLLESMYVSRLQAISLILGRTVSFALCVFFWNRISSMGFQSIGAYLMHRYENPYILALYYINSLMGSFYLYHIYAGPIIFGTVEQFSTSRAFFLVLTGYISICSFGGMRTTLFTVSVLWVMEYVGKAMLIKHAYAAGKVDLENITAENDVCMSSNPLNSFVGSFCLLMAVQPGYTVFHAAESPLTSKISMAVGLLLFWLNSVGSIFSANALKTFGQKHNLSGTRWIYGLLRFASGPSAKERALLQDQILETQDISGYLHES</sequence>
<feature type="transmembrane region" description="Helical" evidence="1">
    <location>
        <begin position="166"/>
        <end position="196"/>
    </location>
</feature>
<name>A0A3P7MWS4_DIBLA</name>
<feature type="transmembrane region" description="Helical" evidence="1">
    <location>
        <begin position="263"/>
        <end position="286"/>
    </location>
</feature>
<feature type="transmembrane region" description="Helical" evidence="1">
    <location>
        <begin position="232"/>
        <end position="251"/>
    </location>
</feature>
<dbReference type="Proteomes" id="UP000281553">
    <property type="component" value="Unassembled WGS sequence"/>
</dbReference>
<feature type="transmembrane region" description="Helical" evidence="1">
    <location>
        <begin position="128"/>
        <end position="146"/>
    </location>
</feature>
<accession>A0A3P7MWS4</accession>
<dbReference type="EMBL" id="UYRU01084969">
    <property type="protein sequence ID" value="VDN34245.1"/>
    <property type="molecule type" value="Genomic_DNA"/>
</dbReference>
<evidence type="ECO:0000313" key="2">
    <source>
        <dbReference type="EMBL" id="VDN34245.1"/>
    </source>
</evidence>
<protein>
    <submittedName>
        <fullName evidence="2">Uncharacterized protein</fullName>
    </submittedName>
</protein>
<keyword evidence="1" id="KW-1133">Transmembrane helix</keyword>
<evidence type="ECO:0000256" key="1">
    <source>
        <dbReference type="SAM" id="Phobius"/>
    </source>
</evidence>
<organism evidence="2 3">
    <name type="scientific">Dibothriocephalus latus</name>
    <name type="common">Fish tapeworm</name>
    <name type="synonym">Diphyllobothrium latum</name>
    <dbReference type="NCBI Taxonomy" id="60516"/>
    <lineage>
        <taxon>Eukaryota</taxon>
        <taxon>Metazoa</taxon>
        <taxon>Spiralia</taxon>
        <taxon>Lophotrochozoa</taxon>
        <taxon>Platyhelminthes</taxon>
        <taxon>Cestoda</taxon>
        <taxon>Eucestoda</taxon>
        <taxon>Diphyllobothriidea</taxon>
        <taxon>Diphyllobothriidae</taxon>
        <taxon>Dibothriocephalus</taxon>
    </lineage>
</organism>
<keyword evidence="1" id="KW-0812">Transmembrane</keyword>
<dbReference type="AlphaFoldDB" id="A0A3P7MWS4"/>
<keyword evidence="1" id="KW-0472">Membrane</keyword>
<reference evidence="2 3" key="1">
    <citation type="submission" date="2018-11" db="EMBL/GenBank/DDBJ databases">
        <authorList>
            <consortium name="Pathogen Informatics"/>
        </authorList>
    </citation>
    <scope>NUCLEOTIDE SEQUENCE [LARGE SCALE GENOMIC DNA]</scope>
</reference>
<feature type="transmembrane region" description="Helical" evidence="1">
    <location>
        <begin position="6"/>
        <end position="30"/>
    </location>
</feature>
<proteinExistence type="predicted"/>
<feature type="transmembrane region" description="Helical" evidence="1">
    <location>
        <begin position="88"/>
        <end position="107"/>
    </location>
</feature>
<evidence type="ECO:0000313" key="3">
    <source>
        <dbReference type="Proteomes" id="UP000281553"/>
    </source>
</evidence>